<keyword evidence="1 8" id="KW-0132">Cell division</keyword>
<accession>A0AB39HJQ0</accession>
<evidence type="ECO:0000256" key="7">
    <source>
        <dbReference type="ARBA" id="ARBA00023306"/>
    </source>
</evidence>
<comment type="subcellular location">
    <subcellularLocation>
        <location evidence="8">Cell membrane</location>
        <topology evidence="8">Single-pass membrane protein</topology>
    </subcellularLocation>
    <text evidence="8">Colocalized with FtsZ to the nascent septal site.</text>
</comment>
<feature type="coiled-coil region" evidence="8">
    <location>
        <begin position="469"/>
        <end position="527"/>
    </location>
</feature>
<dbReference type="Pfam" id="PF06160">
    <property type="entry name" value="EzrA"/>
    <property type="match status" value="1"/>
</dbReference>
<feature type="topological domain" description="Cytoplasmic" evidence="8">
    <location>
        <begin position="22"/>
        <end position="558"/>
    </location>
</feature>
<dbReference type="HAMAP" id="MF_00728">
    <property type="entry name" value="EzrA"/>
    <property type="match status" value="1"/>
</dbReference>
<protein>
    <recommendedName>
        <fullName evidence="8">Septation ring formation regulator EzrA</fullName>
    </recommendedName>
</protein>
<evidence type="ECO:0000256" key="5">
    <source>
        <dbReference type="ARBA" id="ARBA00023136"/>
    </source>
</evidence>
<reference evidence="10" key="1">
    <citation type="submission" date="2024-07" db="EMBL/GenBank/DDBJ databases">
        <title>Halotolerant mesophilic bacterium Ornithinibacillus sp. 4-3, sp. nov., isolated from soil.</title>
        <authorList>
            <person name="Sidarenka A.V."/>
            <person name="Guliayeva D.E."/>
            <person name="Leanovich S.I."/>
            <person name="Hileuskaya K.S."/>
            <person name="Akhremchuk A.E."/>
            <person name="Sikolenko M.A."/>
            <person name="Valentovich L.N."/>
        </authorList>
    </citation>
    <scope>NUCLEOTIDE SEQUENCE</scope>
    <source>
        <strain evidence="10">4-3</strain>
    </source>
</reference>
<gene>
    <name evidence="8 10" type="primary">ezrA</name>
    <name evidence="10" type="ORF">AB4Y30_11330</name>
</gene>
<evidence type="ECO:0000256" key="3">
    <source>
        <dbReference type="ARBA" id="ARBA00022989"/>
    </source>
</evidence>
<comment type="function">
    <text evidence="8">Negative regulator of FtsZ ring formation; modulates the frequency and position of FtsZ ring formation. Inhibits FtsZ ring formation at polar sites. Interacts either with FtsZ or with one of its binding partners to promote depolymerization.</text>
</comment>
<organism evidence="10">
    <name type="scientific">Ornithinibacillus sp. 4-3</name>
    <dbReference type="NCBI Taxonomy" id="3231488"/>
    <lineage>
        <taxon>Bacteria</taxon>
        <taxon>Bacillati</taxon>
        <taxon>Bacillota</taxon>
        <taxon>Bacilli</taxon>
        <taxon>Bacillales</taxon>
        <taxon>Bacillaceae</taxon>
        <taxon>Ornithinibacillus</taxon>
    </lineage>
</organism>
<keyword evidence="7 8" id="KW-0131">Cell cycle</keyword>
<feature type="topological domain" description="Extracellular" evidence="8">
    <location>
        <begin position="1"/>
        <end position="2"/>
    </location>
</feature>
<proteinExistence type="inferred from homology"/>
<keyword evidence="8" id="KW-1003">Cell membrane</keyword>
<dbReference type="InterPro" id="IPR010379">
    <property type="entry name" value="EzrA"/>
</dbReference>
<feature type="transmembrane region" description="Helical" evidence="9">
    <location>
        <begin position="6"/>
        <end position="22"/>
    </location>
</feature>
<evidence type="ECO:0000256" key="4">
    <source>
        <dbReference type="ARBA" id="ARBA00023054"/>
    </source>
</evidence>
<dbReference type="GO" id="GO:0000921">
    <property type="term" value="P:septin ring assembly"/>
    <property type="evidence" value="ECO:0007669"/>
    <property type="project" value="InterPro"/>
</dbReference>
<dbReference type="RefSeq" id="WP_368652343.1">
    <property type="nucleotide sequence ID" value="NZ_CP162599.1"/>
</dbReference>
<dbReference type="GO" id="GO:0000917">
    <property type="term" value="P:division septum assembly"/>
    <property type="evidence" value="ECO:0007669"/>
    <property type="project" value="UniProtKB-KW"/>
</dbReference>
<evidence type="ECO:0000256" key="9">
    <source>
        <dbReference type="SAM" id="Phobius"/>
    </source>
</evidence>
<feature type="coiled-coil region" evidence="8">
    <location>
        <begin position="404"/>
        <end position="431"/>
    </location>
</feature>
<dbReference type="AlphaFoldDB" id="A0AB39HJQ0"/>
<dbReference type="GO" id="GO:0005886">
    <property type="term" value="C:plasma membrane"/>
    <property type="evidence" value="ECO:0007669"/>
    <property type="project" value="UniProtKB-SubCell"/>
</dbReference>
<keyword evidence="4 8" id="KW-0175">Coiled coil</keyword>
<comment type="similarity">
    <text evidence="8">Belongs to the EzrA family.</text>
</comment>
<evidence type="ECO:0000313" key="10">
    <source>
        <dbReference type="EMBL" id="XDK31617.1"/>
    </source>
</evidence>
<keyword evidence="5 8" id="KW-0472">Membrane</keyword>
<evidence type="ECO:0000256" key="2">
    <source>
        <dbReference type="ARBA" id="ARBA00022692"/>
    </source>
</evidence>
<evidence type="ECO:0000256" key="8">
    <source>
        <dbReference type="HAMAP-Rule" id="MF_00728"/>
    </source>
</evidence>
<dbReference type="NCBIfam" id="NF003413">
    <property type="entry name" value="PRK04778.1-7"/>
    <property type="match status" value="1"/>
</dbReference>
<keyword evidence="6 8" id="KW-0717">Septation</keyword>
<dbReference type="GO" id="GO:0005940">
    <property type="term" value="C:septin ring"/>
    <property type="evidence" value="ECO:0007669"/>
    <property type="project" value="InterPro"/>
</dbReference>
<feature type="coiled-coil region" evidence="8">
    <location>
        <begin position="105"/>
        <end position="185"/>
    </location>
</feature>
<evidence type="ECO:0000256" key="1">
    <source>
        <dbReference type="ARBA" id="ARBA00022618"/>
    </source>
</evidence>
<feature type="coiled-coil region" evidence="8">
    <location>
        <begin position="275"/>
        <end position="375"/>
    </location>
</feature>
<dbReference type="EMBL" id="CP162599">
    <property type="protein sequence ID" value="XDK31617.1"/>
    <property type="molecule type" value="Genomic_DNA"/>
</dbReference>
<evidence type="ECO:0000256" key="6">
    <source>
        <dbReference type="ARBA" id="ARBA00023210"/>
    </source>
</evidence>
<keyword evidence="3 8" id="KW-1133">Transmembrane helix</keyword>
<sequence>MPYIIGTALLIITIIIVGLILRKKIYDDVDKKEMWKMDIMNRDTAAQLSRVKNLNLMGETQQKFNTWKDRWDRIVTKVLPEVEEYLFDAEDAADRYRFSSAKKILSEIDQTLHNVEIEIEEILAELHQLLETEEKNREEMEQLLPEVKDIQKRLIQNGYQYGHALPAFEATIKEIESEITAYNEQVESGNYMEAQQSVEKIKPELDEFLTKLDEFPKIYKTVKDTLPAQIKELAQGIQKMKEEGYRVEQLGLEKEVKGYEQRLEDCMNTLKSGDNAEVKVIIEEMEERIKEIYEDLEKEALARNYIETKLPSHEKQVEENLASFEETKREVEMLKSTYYFEDSDMEKLMTMEKEINQLKKSHEEIEQELEGESISYSEIRGNLEAGFEKLTTLEEKQTAFKEFILKLRQDELKAKEDLEKMKRQVNDIHRKLVKSNVPGIPTFIWTLLETAVDKNTKVLKALDNKPLDITVVRHALEEANDAIENTMEQTDKMIEQAYLTERVIQYANRYRSQVPELAERLKESERLFRAYEYELALENAATALEEIEPGALRSIEAK</sequence>
<keyword evidence="2 8" id="KW-0812">Transmembrane</keyword>
<name>A0AB39HJQ0_9BACI</name>